<dbReference type="InterPro" id="IPR002931">
    <property type="entry name" value="Transglutaminase-like"/>
</dbReference>
<accession>A0A0A6UIB8</accession>
<dbReference type="PANTHER" id="PTHR42736:SF1">
    <property type="entry name" value="PROTEIN-GLUTAMINE GAMMA-GLUTAMYLTRANSFERASE"/>
    <property type="match status" value="1"/>
</dbReference>
<dbReference type="InterPro" id="IPR038765">
    <property type="entry name" value="Papain-like_cys_pep_sf"/>
</dbReference>
<feature type="transmembrane region" description="Helical" evidence="2">
    <location>
        <begin position="160"/>
        <end position="181"/>
    </location>
</feature>
<dbReference type="eggNOG" id="COG1305">
    <property type="taxonomic scope" value="Bacteria"/>
</dbReference>
<gene>
    <name evidence="4" type="ORF">MB27_30990</name>
</gene>
<feature type="transmembrane region" description="Helical" evidence="2">
    <location>
        <begin position="590"/>
        <end position="614"/>
    </location>
</feature>
<dbReference type="STRING" id="1869.MB27_30990"/>
<feature type="compositionally biased region" description="Low complexity" evidence="1">
    <location>
        <begin position="693"/>
        <end position="705"/>
    </location>
</feature>
<feature type="transmembrane region" description="Helical" evidence="2">
    <location>
        <begin position="111"/>
        <end position="130"/>
    </location>
</feature>
<feature type="compositionally biased region" description="Low complexity" evidence="1">
    <location>
        <begin position="558"/>
        <end position="586"/>
    </location>
</feature>
<dbReference type="AlphaFoldDB" id="A0A0A6UIB8"/>
<reference evidence="4 5" key="1">
    <citation type="submission" date="2014-10" db="EMBL/GenBank/DDBJ databases">
        <title>Draft genome sequence of Actinoplanes utahensis NRRL 12052.</title>
        <authorList>
            <person name="Velasco-Bucheli B."/>
            <person name="del Cerro C."/>
            <person name="Hormigo D."/>
            <person name="Garcia J.L."/>
            <person name="Acebal C."/>
            <person name="Arroyo M."/>
            <person name="de la Mata I."/>
        </authorList>
    </citation>
    <scope>NUCLEOTIDE SEQUENCE [LARGE SCALE GENOMIC DNA]</scope>
    <source>
        <strain evidence="4 5">NRRL 12052</strain>
    </source>
</reference>
<dbReference type="OrthoDB" id="9804023at2"/>
<dbReference type="EMBL" id="JRTT01000058">
    <property type="protein sequence ID" value="KHD74074.1"/>
    <property type="molecule type" value="Genomic_DNA"/>
</dbReference>
<dbReference type="Proteomes" id="UP000054537">
    <property type="component" value="Unassembled WGS sequence"/>
</dbReference>
<dbReference type="Gene3D" id="3.10.620.30">
    <property type="match status" value="1"/>
</dbReference>
<evidence type="ECO:0000256" key="1">
    <source>
        <dbReference type="SAM" id="MobiDB-lite"/>
    </source>
</evidence>
<sequence length="779" mass="79931">MRRAVVPVALAGTLILAGAVLGRIFADDLLFRLVAGAALGSVGVGVAARRLPSWTVAPISTVLLAGYTALALHLAAGGAGLTADVARDALTNGIPRLLTAMIPVEAAPDTIVIAVAATWVAGLAATEIAVRGGRVLFGLLPPVLVYGGALYVVGPNASAVAGYTLAFAALAVAALTVSSGAGASTHAAVRVRALGGAAVSLVVLLGLIAAAGPWVGDHVTATPVDPRRYVQPPRVDSLDESPLNRISGWALDPRQRLLEYRPGDPGVPAAVPSASARPGVKPPAPRTVRLRLAVLSDYDGVTWRVGGTYRNAGRVLPPAEVPSGATVSETQHQITITGLTGRLLPAVPTPTRITGVRVAYDAVSGTLIRPESLQTGLRYTAISQVQAPDLNLLPIADVPSGDAVARYLSPGADPPEQIKKLADHLAEDTGAPYERAVAIQDFLAEHYRQVADAPSGHAYPNLGHFLFGRRDLGGQKGTSEQFAAAFAVLARINGLPSRVVVGFVAPAAGGVVTAGDALAWPEVYFDDLGWVAFNPLPKSDQVRPVEQDFTPPPPTPTPSRSDPPTAAPAGSSEPPAAVAAPPAATGPSTVLIASGTSGTVLVLLVAAAAAVAGLRGAQRRRRLTTGDPAQRITGAWLEFTDTLRLAGRPVPAHLSATEAAGHAAVLPPPAKRTGLLRRAVPPPSPPDSDGADAVGPGSVGPASSGEPLPALDALVDAVNTAGFAPEAADAGQAERAGAQVVAYATAVRARRSWWKRIWWSVRPGPLRWNRGQVRRGRRG</sequence>
<protein>
    <submittedName>
        <fullName evidence="4">Transglutaminase</fullName>
    </submittedName>
</protein>
<dbReference type="Pfam" id="PF01841">
    <property type="entry name" value="Transglut_core"/>
    <property type="match status" value="1"/>
</dbReference>
<dbReference type="InterPro" id="IPR021878">
    <property type="entry name" value="TgpA_N"/>
</dbReference>
<feature type="region of interest" description="Disordered" evidence="1">
    <location>
        <begin position="674"/>
        <end position="708"/>
    </location>
</feature>
<dbReference type="InterPro" id="IPR052901">
    <property type="entry name" value="Bact_TGase-like"/>
</dbReference>
<feature type="region of interest" description="Disordered" evidence="1">
    <location>
        <begin position="541"/>
        <end position="586"/>
    </location>
</feature>
<dbReference type="SMART" id="SM00460">
    <property type="entry name" value="TGc"/>
    <property type="match status" value="1"/>
</dbReference>
<comment type="caution">
    <text evidence="4">The sequence shown here is derived from an EMBL/GenBank/DDBJ whole genome shotgun (WGS) entry which is preliminary data.</text>
</comment>
<keyword evidence="2" id="KW-1133">Transmembrane helix</keyword>
<feature type="transmembrane region" description="Helical" evidence="2">
    <location>
        <begin position="135"/>
        <end position="154"/>
    </location>
</feature>
<evidence type="ECO:0000256" key="2">
    <source>
        <dbReference type="SAM" id="Phobius"/>
    </source>
</evidence>
<organism evidence="4 5">
    <name type="scientific">Actinoplanes utahensis</name>
    <dbReference type="NCBI Taxonomy" id="1869"/>
    <lineage>
        <taxon>Bacteria</taxon>
        <taxon>Bacillati</taxon>
        <taxon>Actinomycetota</taxon>
        <taxon>Actinomycetes</taxon>
        <taxon>Micromonosporales</taxon>
        <taxon>Micromonosporaceae</taxon>
        <taxon>Actinoplanes</taxon>
    </lineage>
</organism>
<evidence type="ECO:0000313" key="5">
    <source>
        <dbReference type="Proteomes" id="UP000054537"/>
    </source>
</evidence>
<dbReference type="SUPFAM" id="SSF54001">
    <property type="entry name" value="Cysteine proteinases"/>
    <property type="match status" value="1"/>
</dbReference>
<evidence type="ECO:0000313" key="4">
    <source>
        <dbReference type="EMBL" id="KHD74074.1"/>
    </source>
</evidence>
<feature type="transmembrane region" description="Helical" evidence="2">
    <location>
        <begin position="55"/>
        <end position="76"/>
    </location>
</feature>
<keyword evidence="2" id="KW-0812">Transmembrane</keyword>
<keyword evidence="2" id="KW-0472">Membrane</keyword>
<dbReference type="PANTHER" id="PTHR42736">
    <property type="entry name" value="PROTEIN-GLUTAMINE GAMMA-GLUTAMYLTRANSFERASE"/>
    <property type="match status" value="1"/>
</dbReference>
<keyword evidence="5" id="KW-1185">Reference proteome</keyword>
<evidence type="ECO:0000259" key="3">
    <source>
        <dbReference type="SMART" id="SM00460"/>
    </source>
</evidence>
<feature type="domain" description="Transglutaminase-like" evidence="3">
    <location>
        <begin position="471"/>
        <end position="537"/>
    </location>
</feature>
<feature type="transmembrane region" description="Helical" evidence="2">
    <location>
        <begin position="29"/>
        <end position="48"/>
    </location>
</feature>
<dbReference type="Pfam" id="PF11992">
    <property type="entry name" value="TgpA_N"/>
    <property type="match status" value="1"/>
</dbReference>
<proteinExistence type="predicted"/>
<feature type="transmembrane region" description="Helical" evidence="2">
    <location>
        <begin position="193"/>
        <end position="215"/>
    </location>
</feature>
<name>A0A0A6UIB8_ACTUT</name>